<accession>A0A8M1NU69</accession>
<reference evidence="16" key="5">
    <citation type="submission" date="2011-07" db="UniProtKB">
        <authorList>
            <consortium name="Ensembl"/>
        </authorList>
    </citation>
    <scope>IDENTIFICATION</scope>
    <source>
        <strain evidence="16">Tuebingen</strain>
    </source>
</reference>
<dbReference type="Bgee" id="ENSDARG00000088701">
    <property type="expression patterns" value="Expressed in granulocyte and 7 other cell types or tissues"/>
</dbReference>
<dbReference type="GeneID" id="403140"/>
<dbReference type="PANTHER" id="PTHR24365:SF522">
    <property type="entry name" value="LOW QUALITY PROTEIN: TOLL-LIKE RECEPTOR 13-RELATED"/>
    <property type="match status" value="1"/>
</dbReference>
<reference evidence="18" key="9">
    <citation type="journal article" date="2016" name="Sci. Rep.">
        <title>Acute Exposure to Tris(1,3-dichloro-2-propyl) Phosphate (TDCIPP) Causes Hepatic Inflammation and Leads to Hepatotoxicity in Zebrafish.</title>
        <authorList>
            <person name="Liu C."/>
            <person name="Su G."/>
            <person name="Giesy J.P."/>
            <person name="Letcher R.J."/>
            <person name="Li G."/>
            <person name="Agrawal I."/>
            <person name="Li J."/>
            <person name="Yu L."/>
            <person name="Wang J."/>
            <person name="Gong Z."/>
        </authorList>
    </citation>
    <scope>NUCLEOTIDE SEQUENCE</scope>
    <source>
        <strain evidence="18">Tuebingen</strain>
    </source>
</reference>
<dbReference type="InterPro" id="IPR000157">
    <property type="entry name" value="TIR_dom"/>
</dbReference>
<reference evidence="18" key="6">
    <citation type="journal article" date="2013" name="Fish Shellfish Immunol.">
        <title>Molecular characterization and expression analysis of Toll-like receptor 21 cDNA from Paralichthys olivaceus.</title>
        <authorList>
            <person name="Gao H."/>
            <person name="Wu L."/>
            <person name="Sun J.S."/>
            <person name="Geng X.Y."/>
            <person name="Pan B.P."/>
        </authorList>
    </citation>
    <scope>NUCLEOTIDE SEQUENCE</scope>
    <source>
        <strain evidence="18">Tuebingen</strain>
    </source>
</reference>
<keyword evidence="3" id="KW-0399">Innate immunity</keyword>
<keyword evidence="6" id="KW-0732">Signal</keyword>
<dbReference type="PaxDb" id="7955-ENSDARP00000123133"/>
<dbReference type="ZFIN" id="ZDB-GENE-040220-6">
    <property type="gene designation" value="tlr20.2"/>
</dbReference>
<dbReference type="GO" id="GO:0005886">
    <property type="term" value="C:plasma membrane"/>
    <property type="evidence" value="ECO:0000318"/>
    <property type="project" value="GO_Central"/>
</dbReference>
<reference evidence="18" key="1">
    <citation type="journal article" date="2004" name="Mol. Immunol.">
        <title>Toll-like receptor gene family and TIR-domain adapters in Danio rerio.</title>
        <authorList>
            <person name="Jault C."/>
            <person name="Pichon L."/>
            <person name="Chluba J."/>
        </authorList>
    </citation>
    <scope>NUCLEOTIDE SEQUENCE</scope>
    <source>
        <strain evidence="18">Tuebingen</strain>
    </source>
</reference>
<dbReference type="SMART" id="SM00255">
    <property type="entry name" value="TIR"/>
    <property type="match status" value="1"/>
</dbReference>
<reference evidence="18" key="11">
    <citation type="submission" date="2025-04" db="UniProtKB">
        <authorList>
            <consortium name="RefSeq"/>
        </authorList>
    </citation>
    <scope>IDENTIFICATION</scope>
    <source>
        <strain evidence="18">Tuebingen</strain>
    </source>
</reference>
<dbReference type="InterPro" id="IPR001611">
    <property type="entry name" value="Leu-rich_rpt"/>
</dbReference>
<evidence type="ECO:0000256" key="8">
    <source>
        <dbReference type="ARBA" id="ARBA00022859"/>
    </source>
</evidence>
<dbReference type="SUPFAM" id="SSF52058">
    <property type="entry name" value="L domain-like"/>
    <property type="match status" value="2"/>
</dbReference>
<dbReference type="PROSITE" id="PS51450">
    <property type="entry name" value="LRR"/>
    <property type="match status" value="2"/>
</dbReference>
<reference evidence="18" key="8">
    <citation type="journal article" date="2014" name="Immunogenetics">
        <title>Identification and functional characterization of nonmammalian Toll-like receptor 20.</title>
        <authorList>
            <person name="Pietretti D."/>
            <person name="Scheer M."/>
            <person name="Fink I.R."/>
            <person name="Taverne N."/>
            <person name="Savelkoul H.F."/>
            <person name="Spaink H.P."/>
            <person name="Forlenza M."/>
            <person name="Wiegertjes G.F."/>
        </authorList>
    </citation>
    <scope>NUCLEOTIDE SEQUENCE</scope>
    <source>
        <strain evidence="18">Tuebingen</strain>
    </source>
</reference>
<dbReference type="HOGENOM" id="CLU_006000_4_0_1"/>
<dbReference type="Pfam" id="PF13306">
    <property type="entry name" value="LRR_5"/>
    <property type="match status" value="1"/>
</dbReference>
<reference evidence="18" key="4">
    <citation type="journal article" date="2006" name="Infect. Immun.">
        <title>MyD88 innate immune function in a zebrafish embryo infection model.</title>
        <authorList>
            <person name="van der Sar A.M."/>
            <person name="Stockhammer O.W."/>
            <person name="van der Laan C."/>
            <person name="Spaink H.P."/>
            <person name="Bitter W."/>
            <person name="Meijer A.H."/>
        </authorList>
    </citation>
    <scope>NUCLEOTIDE SEQUENCE</scope>
    <source>
        <strain evidence="18">Tuebingen</strain>
    </source>
</reference>
<evidence type="ECO:0000256" key="13">
    <source>
        <dbReference type="ARBA" id="ARBA00023198"/>
    </source>
</evidence>
<evidence type="ECO:0000256" key="5">
    <source>
        <dbReference type="ARBA" id="ARBA00022692"/>
    </source>
</evidence>
<keyword evidence="9 14" id="KW-1133">Transmembrane helix</keyword>
<dbReference type="PANTHER" id="PTHR24365">
    <property type="entry name" value="TOLL-LIKE RECEPTOR"/>
    <property type="match status" value="1"/>
</dbReference>
<keyword evidence="12" id="KW-0325">Glycoprotein</keyword>
<dbReference type="FunFam" id="3.40.50.10140:FF:000001">
    <property type="entry name" value="Toll-like receptor 2"/>
    <property type="match status" value="1"/>
</dbReference>
<reference evidence="18" key="10">
    <citation type="journal article" date="2021" name="Vet. Res.">
        <title>Identification and functional characterization of a fish-specific tlr19 in common carp (Cyprinus carpio L.) that recruits TRIF as an adaptor and induces ifn expression during the immune response.</title>
        <authorList>
            <person name="Shan S."/>
            <person name="Liu R."/>
            <person name="Feng H."/>
            <person name="Meng F."/>
            <person name="Aizaz M."/>
            <person name="Yang G."/>
        </authorList>
    </citation>
    <scope>NUCLEOTIDE SEQUENCE</scope>
    <source>
        <strain evidence="18">Tuebingen</strain>
    </source>
</reference>
<dbReference type="RefSeq" id="NP_001170914.2">
    <property type="nucleotide sequence ID" value="NM_001177443.2"/>
</dbReference>
<dbReference type="GO" id="GO:0045087">
    <property type="term" value="P:innate immune response"/>
    <property type="evidence" value="ECO:0007669"/>
    <property type="project" value="UniProtKB-KW"/>
</dbReference>
<evidence type="ECO:0000256" key="9">
    <source>
        <dbReference type="ARBA" id="ARBA00022989"/>
    </source>
</evidence>
<dbReference type="OrthoDB" id="1421090at2759"/>
<keyword evidence="10 14" id="KW-0472">Membrane</keyword>
<name>F1QRG0_DANRE</name>
<dbReference type="GO" id="GO:0006954">
    <property type="term" value="P:inflammatory response"/>
    <property type="evidence" value="ECO:0000318"/>
    <property type="project" value="GO_Central"/>
</dbReference>
<feature type="domain" description="TIR" evidence="15">
    <location>
        <begin position="801"/>
        <end position="944"/>
    </location>
</feature>
<keyword evidence="5 14" id="KW-0812">Transmembrane</keyword>
<dbReference type="Gene3D" id="3.40.50.10140">
    <property type="entry name" value="Toll/interleukin-1 receptor homology (TIR) domain"/>
    <property type="match status" value="1"/>
</dbReference>
<dbReference type="FunFam" id="3.80.10.10:FF:001884">
    <property type="entry name" value="SUMO-specific peptidase 7a"/>
    <property type="match status" value="1"/>
</dbReference>
<sequence>MKIIEELKMGLFFAFFILFLKTSYVCSWLAGKCHIESDGEEFSFSTSSPRKRNTTVCRSVTDMKEDLRGLPANLQNLIVQTDLGYHGVLAPNSFLRFGSLENLEIVGCLSEVPPEAFNGLTNVTTLTLSCSQQCTEVAFDFSRLTSLTSLSLSDYSLSLLPSNVFEKIPQLRWLHLCSECLKDLSEVLCRLKNVKSLKYLGLGNTMLTRLQYPNCSVFNVSEISTKFNIERADLLLGKLEHVDEGALKVFGKLSRLYFTVSSKNFLRDLSLIGVHQISVIIATVDVLNVDDLCVAAKLYSVKSVDVDYDTINLSLTSKISDGCKQIGYIMLENNIFGKTVNLLDVNSLFQIFSNLTSVTIDKHVLRSNDFQSLCASFPQTVKKISDMVLRIIRIDKIVSHQFMCFVNLKTLKLAMSKFSVIEDFAFIGLNKLKELNLHSNKISSIHQHTFSGLHELRVLDLNENPLFHIEPESFRHLINLRTLLLGDLNFPPNMSLIKLHLSDIFREIPRNLSNVFISSGLRPMHLVIGSNTTLNNGLNLHIKGQYVIVEDCNSLLLTSVVTLQINAAYMICENEFIGKYVPSVVSLKFESMFSDNIGDLSVINQLVHLKTLKLENIDLTNQPNTGIMFHNLTKLETLILANCRLLFLDGSLTKDLKALTTLVLLPKDTVNILQTFAVHLIQLEFVCFYRLGLYCSCDNAWLVSWIRDNRKVEVDMSNPSMHDLQCFFGNEFDQLNFVSYAKENCSFDLDFVFFACSSVFLCIFIVVVLMYKFVGQYFKPFYHIANGWFREALRMKEKQQYRYDAFVSYSGKDEHWVIEELLPNLEQRGPPFLRLCLHSRDFQLGHDIVENITDSIYASRRTLCLVSRNYLNSNWCSLEMQLATYRLQVEHRDILILVFLENIPSRLLSSHHRLARLVKTRTYLDWPQEPEMHDAFWDRLWCKLSSNKAN</sequence>
<evidence type="ECO:0000256" key="1">
    <source>
        <dbReference type="ARBA" id="ARBA00004479"/>
    </source>
</evidence>
<dbReference type="AlphaFoldDB" id="F1QRG0"/>
<dbReference type="InterPro" id="IPR026906">
    <property type="entry name" value="LRR_5"/>
</dbReference>
<organism evidence="16">
    <name type="scientific">Danio rerio</name>
    <name type="common">Zebrafish</name>
    <name type="synonym">Brachydanio rerio</name>
    <dbReference type="NCBI Taxonomy" id="7955"/>
    <lineage>
        <taxon>Eukaryota</taxon>
        <taxon>Metazoa</taxon>
        <taxon>Chordata</taxon>
        <taxon>Craniata</taxon>
        <taxon>Vertebrata</taxon>
        <taxon>Euteleostomi</taxon>
        <taxon>Actinopterygii</taxon>
        <taxon>Neopterygii</taxon>
        <taxon>Teleostei</taxon>
        <taxon>Ostariophysi</taxon>
        <taxon>Cypriniformes</taxon>
        <taxon>Danionidae</taxon>
        <taxon>Danioninae</taxon>
        <taxon>Danio</taxon>
    </lineage>
</organism>
<evidence type="ECO:0000256" key="3">
    <source>
        <dbReference type="ARBA" id="ARBA00022588"/>
    </source>
</evidence>
<evidence type="ECO:0000256" key="4">
    <source>
        <dbReference type="ARBA" id="ARBA00022614"/>
    </source>
</evidence>
<evidence type="ECO:0000256" key="14">
    <source>
        <dbReference type="SAM" id="Phobius"/>
    </source>
</evidence>
<evidence type="ECO:0000256" key="6">
    <source>
        <dbReference type="ARBA" id="ARBA00022729"/>
    </source>
</evidence>
<evidence type="ECO:0000313" key="18">
    <source>
        <dbReference type="RefSeq" id="NP_001170914.2"/>
    </source>
</evidence>
<reference evidence="18" key="2">
    <citation type="journal article" date="2004" name="Mol. Immunol.">
        <title>Expression analysis of the Toll-like receptor and TIR domain adaptor families of zebrafish.</title>
        <authorList>
            <person name="Meijer A.H."/>
            <person name="Gabby Krens S.F."/>
            <person name="Medina Rodriguez I.A."/>
            <person name="He S."/>
            <person name="Bitter W."/>
            <person name="Ewa Snaar-Jagalska B."/>
            <person name="Spaink H.P."/>
        </authorList>
    </citation>
    <scope>NUCLEOTIDE SEQUENCE</scope>
    <source>
        <strain evidence="18">Tuebingen</strain>
    </source>
</reference>
<comment type="subcellular location">
    <subcellularLocation>
        <location evidence="1">Membrane</location>
        <topology evidence="1">Single-pass type I membrane protein</topology>
    </subcellularLocation>
</comment>
<dbReference type="Gene3D" id="3.80.10.10">
    <property type="entry name" value="Ribonuclease Inhibitor"/>
    <property type="match status" value="3"/>
</dbReference>
<dbReference type="Proteomes" id="UP000000437">
    <property type="component" value="Chromosome 9"/>
</dbReference>
<dbReference type="eggNOG" id="KOG4641">
    <property type="taxonomic scope" value="Eukaryota"/>
</dbReference>
<protein>
    <submittedName>
        <fullName evidence="16 18">Toll-like receptor 20, tandem duplicate 2</fullName>
    </submittedName>
</protein>
<comment type="similarity">
    <text evidence="2">Belongs to the Toll-like receptor family.</text>
</comment>
<evidence type="ECO:0000256" key="7">
    <source>
        <dbReference type="ARBA" id="ARBA00022737"/>
    </source>
</evidence>
<dbReference type="GeneTree" id="ENSGT00940000166466"/>
<accession>F1QRG0</accession>
<feature type="transmembrane region" description="Helical" evidence="14">
    <location>
        <begin position="751"/>
        <end position="771"/>
    </location>
</feature>
<dbReference type="InterPro" id="IPR032675">
    <property type="entry name" value="LRR_dom_sf"/>
</dbReference>
<evidence type="ECO:0000256" key="11">
    <source>
        <dbReference type="ARBA" id="ARBA00023170"/>
    </source>
</evidence>
<dbReference type="GO" id="GO:0038023">
    <property type="term" value="F:signaling receptor activity"/>
    <property type="evidence" value="ECO:0000318"/>
    <property type="project" value="GO_Central"/>
</dbReference>
<dbReference type="GO" id="GO:0002224">
    <property type="term" value="P:toll-like receptor signaling pathway"/>
    <property type="evidence" value="ECO:0000318"/>
    <property type="project" value="GO_Central"/>
</dbReference>
<keyword evidence="4" id="KW-0433">Leucine-rich repeat</keyword>
<dbReference type="SMART" id="SM00369">
    <property type="entry name" value="LRR_TYP"/>
    <property type="match status" value="5"/>
</dbReference>
<evidence type="ECO:0000256" key="2">
    <source>
        <dbReference type="ARBA" id="ARBA00009634"/>
    </source>
</evidence>
<reference evidence="18" key="3">
    <citation type="journal article" date="2005" name="Zebrafish">
        <title>Evolution of the zebrafish model: from development to immunity and infectious disease.</title>
        <authorList>
            <person name="Phelps H.A."/>
            <person name="Neely M.N."/>
        </authorList>
    </citation>
    <scope>NUCLEOTIDE SEQUENCE</scope>
    <source>
        <strain evidence="18">Tuebingen</strain>
    </source>
</reference>
<evidence type="ECO:0000313" key="19">
    <source>
        <dbReference type="ZFIN" id="ZDB-GENE-040220-6"/>
    </source>
</evidence>
<dbReference type="Ensembl" id="ENSDART00000124265.3">
    <property type="protein sequence ID" value="ENSDARP00000108970.3"/>
    <property type="gene ID" value="ENSDARG00000088701.4"/>
</dbReference>
<dbReference type="InterPro" id="IPR003591">
    <property type="entry name" value="Leu-rich_rpt_typical-subtyp"/>
</dbReference>
<keyword evidence="11" id="KW-0675">Receptor</keyword>
<dbReference type="InterPro" id="IPR035897">
    <property type="entry name" value="Toll_tir_struct_dom_sf"/>
</dbReference>
<dbReference type="CTD" id="403140"/>
<evidence type="ECO:0000256" key="10">
    <source>
        <dbReference type="ARBA" id="ARBA00023136"/>
    </source>
</evidence>
<evidence type="ECO:0000256" key="12">
    <source>
        <dbReference type="ARBA" id="ARBA00023180"/>
    </source>
</evidence>
<dbReference type="KEGG" id="dre:403140"/>
<proteinExistence type="inferred from homology"/>
<keyword evidence="17" id="KW-1185">Reference proteome</keyword>
<dbReference type="EMBL" id="CR392351">
    <property type="status" value="NOT_ANNOTATED_CDS"/>
    <property type="molecule type" value="Genomic_DNA"/>
</dbReference>
<reference evidence="16 17" key="7">
    <citation type="journal article" date="2013" name="Nature">
        <title>The zebrafish reference genome sequence and its relationship to the human genome.</title>
        <authorList>
            <consortium name="Genome Reference Consortium Zebrafish"/>
            <person name="Howe K."/>
            <person name="Clark M.D."/>
            <person name="Torroja C.F."/>
            <person name="Torrance J."/>
            <person name="Berthelot C."/>
            <person name="Muffato M."/>
            <person name="Collins J.E."/>
            <person name="Humphray S."/>
            <person name="McLaren K."/>
            <person name="Matthews L."/>
            <person name="McLaren S."/>
            <person name="Sealy I."/>
            <person name="Caccamo M."/>
            <person name="Churcher C."/>
            <person name="Scott C."/>
            <person name="Barrett J.C."/>
            <person name="Koch R."/>
            <person name="Rauch G.J."/>
            <person name="White S."/>
            <person name="Chow W."/>
            <person name="Kilian B."/>
            <person name="Quintais L.T."/>
            <person name="Guerra-Assuncao J.A."/>
            <person name="Zhou Y."/>
            <person name="Gu Y."/>
            <person name="Yen J."/>
            <person name="Vogel J.H."/>
            <person name="Eyre T."/>
            <person name="Redmond S."/>
            <person name="Banerjee R."/>
            <person name="Chi J."/>
            <person name="Fu B."/>
            <person name="Langley E."/>
            <person name="Maguire S.F."/>
            <person name="Laird G.K."/>
            <person name="Lloyd D."/>
            <person name="Kenyon E."/>
            <person name="Donaldson S."/>
            <person name="Sehra H."/>
            <person name="Almeida-King J."/>
            <person name="Loveland J."/>
            <person name="Trevanion S."/>
            <person name="Jones M."/>
            <person name="Quail M."/>
            <person name="Willey D."/>
            <person name="Hunt A."/>
            <person name="Burton J."/>
            <person name="Sims S."/>
            <person name="McLay K."/>
            <person name="Plumb B."/>
            <person name="Davis J."/>
            <person name="Clee C."/>
            <person name="Oliver K."/>
            <person name="Clark R."/>
            <person name="Riddle C."/>
            <person name="Elliot D."/>
            <person name="Eliott D."/>
            <person name="Threadgold G."/>
            <person name="Harden G."/>
            <person name="Ware D."/>
            <person name="Begum S."/>
            <person name="Mortimore B."/>
            <person name="Mortimer B."/>
            <person name="Kerry G."/>
            <person name="Heath P."/>
            <person name="Phillimore B."/>
            <person name="Tracey A."/>
            <person name="Corby N."/>
            <person name="Dunn M."/>
            <person name="Johnson C."/>
            <person name="Wood J."/>
            <person name="Clark S."/>
            <person name="Pelan S."/>
            <person name="Griffiths G."/>
            <person name="Smith M."/>
            <person name="Glithero R."/>
            <person name="Howden P."/>
            <person name="Barker N."/>
            <person name="Lloyd C."/>
            <person name="Stevens C."/>
            <person name="Harley J."/>
            <person name="Holt K."/>
            <person name="Panagiotidis G."/>
            <person name="Lovell J."/>
            <person name="Beasley H."/>
            <person name="Henderson C."/>
            <person name="Gordon D."/>
            <person name="Auger K."/>
            <person name="Wright D."/>
            <person name="Collins J."/>
            <person name="Raisen C."/>
            <person name="Dyer L."/>
            <person name="Leung K."/>
            <person name="Robertson L."/>
            <person name="Ambridge K."/>
            <person name="Leongamornlert D."/>
            <person name="McGuire S."/>
            <person name="Gilderthorp R."/>
            <person name="Griffiths C."/>
            <person name="Manthravadi D."/>
            <person name="Nichol S."/>
            <person name="Barker G."/>
            <person name="Whitehead S."/>
            <person name="Kay M."/>
            <person name="Brown J."/>
            <person name="Murnane C."/>
            <person name="Gray E."/>
            <person name="Humphries M."/>
            <person name="Sycamore N."/>
            <person name="Barker D."/>
            <person name="Saunders D."/>
            <person name="Wallis J."/>
            <person name="Babbage A."/>
            <person name="Hammond S."/>
            <person name="Mashreghi-Mohammadi M."/>
            <person name="Barr L."/>
            <person name="Martin S."/>
            <person name="Wray P."/>
            <person name="Ellington A."/>
            <person name="Matthews N."/>
            <person name="Ellwood M."/>
            <person name="Woodmansey R."/>
            <person name="Clark G."/>
            <person name="Cooper J."/>
            <person name="Cooper J."/>
            <person name="Tromans A."/>
            <person name="Grafham D."/>
            <person name="Skuce C."/>
            <person name="Pandian R."/>
            <person name="Andrews R."/>
            <person name="Harrison E."/>
            <person name="Kimberley A."/>
            <person name="Garnett J."/>
            <person name="Fosker N."/>
            <person name="Hall R."/>
            <person name="Garner P."/>
            <person name="Kelly D."/>
            <person name="Bird C."/>
            <person name="Palmer S."/>
            <person name="Gehring I."/>
            <person name="Berger A."/>
            <person name="Dooley C.M."/>
            <person name="Ersan-Urun Z."/>
            <person name="Eser C."/>
            <person name="Geiger H."/>
            <person name="Geisler M."/>
            <person name="Karotki L."/>
            <person name="Kirn A."/>
            <person name="Konantz J."/>
            <person name="Konantz M."/>
            <person name="Oberlander M."/>
            <person name="Rudolph-Geiger S."/>
            <person name="Teucke M."/>
            <person name="Lanz C."/>
            <person name="Raddatz G."/>
            <person name="Osoegawa K."/>
            <person name="Zhu B."/>
            <person name="Rapp A."/>
            <person name="Widaa S."/>
            <person name="Langford C."/>
            <person name="Yang F."/>
            <person name="Schuster S.C."/>
            <person name="Carter N.P."/>
            <person name="Harrow J."/>
            <person name="Ning Z."/>
            <person name="Herrero J."/>
            <person name="Searle S.M."/>
            <person name="Enright A."/>
            <person name="Geisler R."/>
            <person name="Plasterk R.H."/>
            <person name="Lee C."/>
            <person name="Westerfield M."/>
            <person name="de Jong P.J."/>
            <person name="Zon L.I."/>
            <person name="Postlethwait J.H."/>
            <person name="Nusslein-Volhard C."/>
            <person name="Hubbard T.J."/>
            <person name="Roest Crollius H."/>
            <person name="Rogers J."/>
            <person name="Stemple D.L."/>
        </authorList>
    </citation>
    <scope>NUCLEOTIDE SEQUENCE [LARGE SCALE GENOMIC DNA]</scope>
    <source>
        <strain evidence="16">Tuebingen</strain>
    </source>
</reference>
<dbReference type="STRING" id="7955.ENSDARP00000108970"/>
<keyword evidence="8" id="KW-0391">Immunity</keyword>
<dbReference type="Pfam" id="PF13855">
    <property type="entry name" value="LRR_8"/>
    <property type="match status" value="1"/>
</dbReference>
<dbReference type="PROSITE" id="PS50104">
    <property type="entry name" value="TIR"/>
    <property type="match status" value="1"/>
</dbReference>
<dbReference type="AGR" id="ZFIN:ZDB-GENE-040220-6"/>
<keyword evidence="7" id="KW-0677">Repeat</keyword>
<gene>
    <name evidence="16 18 19" type="primary">tlr20.2</name>
    <name evidence="18" type="synonym">tlr20a</name>
    <name evidence="18" type="synonym">TLR21.4a</name>
</gene>
<keyword evidence="13" id="KW-0395">Inflammatory response</keyword>
<dbReference type="Pfam" id="PF01582">
    <property type="entry name" value="TIR"/>
    <property type="match status" value="1"/>
</dbReference>
<dbReference type="SUPFAM" id="SSF52200">
    <property type="entry name" value="Toll/Interleukin receptor TIR domain"/>
    <property type="match status" value="1"/>
</dbReference>
<evidence type="ECO:0000259" key="15">
    <source>
        <dbReference type="PROSITE" id="PS50104"/>
    </source>
</evidence>
<dbReference type="FunFam" id="3.80.10.10:FF:002860">
    <property type="entry name" value="Toll-like receptor 20, tandem duplicate 2"/>
    <property type="match status" value="1"/>
</dbReference>
<evidence type="ECO:0000313" key="16">
    <source>
        <dbReference type="Ensembl" id="ENSDARP00000108970"/>
    </source>
</evidence>
<evidence type="ECO:0000313" key="17">
    <source>
        <dbReference type="Proteomes" id="UP000000437"/>
    </source>
</evidence>
<dbReference type="OMA" id="MICENEF"/>